<proteinExistence type="predicted"/>
<organism evidence="1 2">
    <name type="scientific">Mucor saturninus</name>
    <dbReference type="NCBI Taxonomy" id="64648"/>
    <lineage>
        <taxon>Eukaryota</taxon>
        <taxon>Fungi</taxon>
        <taxon>Fungi incertae sedis</taxon>
        <taxon>Mucoromycota</taxon>
        <taxon>Mucoromycotina</taxon>
        <taxon>Mucoromycetes</taxon>
        <taxon>Mucorales</taxon>
        <taxon>Mucorineae</taxon>
        <taxon>Mucoraceae</taxon>
        <taxon>Mucor</taxon>
    </lineage>
</organism>
<dbReference type="GO" id="GO:0006890">
    <property type="term" value="P:retrograde vesicle-mediated transport, Golgi to endoplasmic reticulum"/>
    <property type="evidence" value="ECO:0007669"/>
    <property type="project" value="InterPro"/>
</dbReference>
<dbReference type="PANTHER" id="PTHR13520">
    <property type="entry name" value="RAD50-INTERACTING PROTEIN 1 RINT-1"/>
    <property type="match status" value="1"/>
</dbReference>
<dbReference type="Gene3D" id="1.20.58.670">
    <property type="entry name" value="Dsl1p vesicle tethering complex, Tip20p subunit, domain D"/>
    <property type="match status" value="1"/>
</dbReference>
<dbReference type="PROSITE" id="PS51386">
    <property type="entry name" value="RINT1_TIP20"/>
    <property type="match status" value="1"/>
</dbReference>
<reference evidence="1" key="1">
    <citation type="submission" date="2020-12" db="EMBL/GenBank/DDBJ databases">
        <title>Metabolic potential, ecology and presence of endohyphal bacteria is reflected in genomic diversity of Mucoromycotina.</title>
        <authorList>
            <person name="Muszewska A."/>
            <person name="Okrasinska A."/>
            <person name="Steczkiewicz K."/>
            <person name="Drgas O."/>
            <person name="Orlowska M."/>
            <person name="Perlinska-Lenart U."/>
            <person name="Aleksandrzak-Piekarczyk T."/>
            <person name="Szatraj K."/>
            <person name="Zielenkiewicz U."/>
            <person name="Pilsyk S."/>
            <person name="Malc E."/>
            <person name="Mieczkowski P."/>
            <person name="Kruszewska J.S."/>
            <person name="Biernat P."/>
            <person name="Pawlowska J."/>
        </authorList>
    </citation>
    <scope>NUCLEOTIDE SEQUENCE</scope>
    <source>
        <strain evidence="1">WA0000017839</strain>
    </source>
</reference>
<evidence type="ECO:0000313" key="2">
    <source>
        <dbReference type="Proteomes" id="UP000603453"/>
    </source>
</evidence>
<dbReference type="GO" id="GO:0006888">
    <property type="term" value="P:endoplasmic reticulum to Golgi vesicle-mediated transport"/>
    <property type="evidence" value="ECO:0007669"/>
    <property type="project" value="InterPro"/>
</dbReference>
<dbReference type="Gene3D" id="1.20.58.1420">
    <property type="entry name" value="Dsl1p vesicle tethering complex, Tip20p subunit, domain B"/>
    <property type="match status" value="1"/>
</dbReference>
<dbReference type="Proteomes" id="UP000603453">
    <property type="component" value="Unassembled WGS sequence"/>
</dbReference>
<name>A0A8H7V964_9FUNG</name>
<dbReference type="InterPro" id="IPR007528">
    <property type="entry name" value="RINT1_Tip20"/>
</dbReference>
<comment type="caution">
    <text evidence="1">The sequence shown here is derived from an EMBL/GenBank/DDBJ whole genome shotgun (WGS) entry which is preliminary data.</text>
</comment>
<dbReference type="GO" id="GO:0060628">
    <property type="term" value="P:regulation of ER to Golgi vesicle-mediated transport"/>
    <property type="evidence" value="ECO:0007669"/>
    <property type="project" value="TreeGrafter"/>
</dbReference>
<evidence type="ECO:0008006" key="3">
    <source>
        <dbReference type="Google" id="ProtNLM"/>
    </source>
</evidence>
<gene>
    <name evidence="1" type="ORF">INT47_004537</name>
</gene>
<dbReference type="OrthoDB" id="407410at2759"/>
<keyword evidence="2" id="KW-1185">Reference proteome</keyword>
<accession>A0A8H7V964</accession>
<dbReference type="PANTHER" id="PTHR13520:SF0">
    <property type="entry name" value="RAD50-INTERACTING PROTEIN 1"/>
    <property type="match status" value="1"/>
</dbReference>
<evidence type="ECO:0000313" key="1">
    <source>
        <dbReference type="EMBL" id="KAG2211850.1"/>
    </source>
</evidence>
<dbReference type="InterPro" id="IPR042044">
    <property type="entry name" value="EXOC6PINT-1/Sec15/Tip20_C_dom2"/>
</dbReference>
<sequence>MTSSQDLQLFLNSNITTDGDLNLDKITGLLALKRAEQSKLDAKLQTLTDSTRSLLNTSLKESQAHRTSLLQLENSFAETVKNIDQFVESSKSPLLDTLSMLEQNLRTIENAKSYVKALLIVSELSSQALTLVQTEPDKAMTPYTQLVKFEQHVNQQSMDQYNDLSLHLKKSRIRLKEELDAVLAKNFKESLDALSWPTPIKPPYGPQLKPKLKVFEKAFRNLLILQQSSQDFTEEGEFILSPLSIMLEGLSLRFRFHFETSKPTNRIDKPEWYLQHVKNTISTHLPFLMTTIQPILESSKEYLPHKVFIKDQFISGLLKDVTRKLQHTTPQLLNQPSWLSHTISQVLQFDKSLLDDFAYDQPISNVVLSNPAWFNAWFGAEKSFAQARYDEIMLDGKAFEIYAEDDLEKPNADSKSIKRTKSAVRLINLLENITSAYNLVPDITQKFKFLVEIQLDLLGQYQKRLSTAIDSFEALSLIRSVPVPGALPDSVTGVMTSTETGGIVSALHRLYKWWTSARSIMDVLKDWTEDDFFLDMQYQISQEPSCIKEVSQENERSNMLRLSRLGHNQYEGLFDDAIIAYEQLIKRTEKIIVKMATKEWMMDARKYAKKDTWWQTSTDTPTEISDELYEPLQDLRVTWNYLHGILPEYDFLNVFRQSLLEIEDWYWKNIITQSQFSSVGALQLETDLKLGLWKIGQRWVLKPENLTKKLKEAIQLLTLPFSSEKDSLSCDVLMKALADTNQLEFVQKTLEKLGIETLSNGQIRDVLRRRNDMLYSWN</sequence>
<dbReference type="Pfam" id="PF04437">
    <property type="entry name" value="RINT1_TIP1"/>
    <property type="match status" value="1"/>
</dbReference>
<dbReference type="GO" id="GO:0070939">
    <property type="term" value="C:Dsl1/NZR complex"/>
    <property type="evidence" value="ECO:0007669"/>
    <property type="project" value="InterPro"/>
</dbReference>
<dbReference type="InterPro" id="IPR042042">
    <property type="entry name" value="Tip20p_domB"/>
</dbReference>
<dbReference type="EMBL" id="JAEPRD010000007">
    <property type="protein sequence ID" value="KAG2211850.1"/>
    <property type="molecule type" value="Genomic_DNA"/>
</dbReference>
<dbReference type="AlphaFoldDB" id="A0A8H7V964"/>
<protein>
    <recommendedName>
        <fullName evidence="3">RAD50-interacting protein 1</fullName>
    </recommendedName>
</protein>